<name>A0A3M7SNP2_BRAPC</name>
<evidence type="ECO:0000256" key="1">
    <source>
        <dbReference type="SAM" id="SignalP"/>
    </source>
</evidence>
<evidence type="ECO:0000313" key="3">
    <source>
        <dbReference type="Proteomes" id="UP000276133"/>
    </source>
</evidence>
<dbReference type="AlphaFoldDB" id="A0A3M7SNP2"/>
<dbReference type="EMBL" id="REGN01001059">
    <property type="protein sequence ID" value="RNA37325.1"/>
    <property type="molecule type" value="Genomic_DNA"/>
</dbReference>
<keyword evidence="3" id="KW-1185">Reference proteome</keyword>
<protein>
    <submittedName>
        <fullName evidence="2">Uncharacterized protein</fullName>
    </submittedName>
</protein>
<proteinExistence type="predicted"/>
<comment type="caution">
    <text evidence="2">The sequence shown here is derived from an EMBL/GenBank/DDBJ whole genome shotgun (WGS) entry which is preliminary data.</text>
</comment>
<evidence type="ECO:0000313" key="2">
    <source>
        <dbReference type="EMBL" id="RNA37325.1"/>
    </source>
</evidence>
<feature type="chain" id="PRO_5018115653" evidence="1">
    <location>
        <begin position="19"/>
        <end position="163"/>
    </location>
</feature>
<organism evidence="2 3">
    <name type="scientific">Brachionus plicatilis</name>
    <name type="common">Marine rotifer</name>
    <name type="synonym">Brachionus muelleri</name>
    <dbReference type="NCBI Taxonomy" id="10195"/>
    <lineage>
        <taxon>Eukaryota</taxon>
        <taxon>Metazoa</taxon>
        <taxon>Spiralia</taxon>
        <taxon>Gnathifera</taxon>
        <taxon>Rotifera</taxon>
        <taxon>Eurotatoria</taxon>
        <taxon>Monogononta</taxon>
        <taxon>Pseudotrocha</taxon>
        <taxon>Ploima</taxon>
        <taxon>Brachionidae</taxon>
        <taxon>Brachionus</taxon>
    </lineage>
</organism>
<accession>A0A3M7SNP2</accession>
<dbReference type="Proteomes" id="UP000276133">
    <property type="component" value="Unassembled WGS sequence"/>
</dbReference>
<reference evidence="2 3" key="1">
    <citation type="journal article" date="2018" name="Sci. Rep.">
        <title>Genomic signatures of local adaptation to the degree of environmental predictability in rotifers.</title>
        <authorList>
            <person name="Franch-Gras L."/>
            <person name="Hahn C."/>
            <person name="Garcia-Roger E.M."/>
            <person name="Carmona M.J."/>
            <person name="Serra M."/>
            <person name="Gomez A."/>
        </authorList>
    </citation>
    <scope>NUCLEOTIDE SEQUENCE [LARGE SCALE GENOMIC DNA]</scope>
    <source>
        <strain evidence="2">HYR1</strain>
    </source>
</reference>
<gene>
    <name evidence="2" type="ORF">BpHYR1_012424</name>
</gene>
<sequence length="163" mass="19061">MALNLFLCISQHLTISQAIKQQKIMCILVEKIGQHSLVMLKLTIHIRCHIWFSKIIKIQVSSSTCNNNNNNITSKLDLRRRETVGSHLWLLWYTVPIKQINQINQALYRSQSSSERLKLSFNPYVLKKLYNLKNFVLEDLKKLSKIDLSLVIYSVICDYLLKI</sequence>
<keyword evidence="1" id="KW-0732">Signal</keyword>
<feature type="signal peptide" evidence="1">
    <location>
        <begin position="1"/>
        <end position="18"/>
    </location>
</feature>